<dbReference type="AlphaFoldDB" id="A0A7G9QUP9"/>
<keyword evidence="1" id="KW-0732">Signal</keyword>
<sequence length="274" mass="29710">MHPCHLVPGTRPMPLRRIAALLLALPLAACAHRTALPSADAEHWAKAQQLVLVTSADWNATGGELRRFEREGDGWKQVGDAMPVTLGRNGSGWGLGLNPQRGDGPVKREGDGKAPAGVFAIGTAFGYADRAKTGLRYQAMTANDWCIDVPASNYYNKIIDRSTVKAPYLDRSSEPMRRDLHADGDQRYREGFVIEHNADGAARQGGSCIFAHLWKAPGETTAGCTAMAPDSMDALLAWLDARRKPVFVLLPNAQYAALKHDWKLPEIAGSESSP</sequence>
<dbReference type="InterPro" id="IPR005490">
    <property type="entry name" value="LD_TPept_cat_dom"/>
</dbReference>
<dbReference type="PANTHER" id="PTHR38589">
    <property type="entry name" value="BLR0621 PROTEIN"/>
    <property type="match status" value="1"/>
</dbReference>
<gene>
    <name evidence="3" type="ORF">H9L17_02595</name>
</gene>
<protein>
    <recommendedName>
        <fullName evidence="2">L,D-TPase catalytic domain-containing protein</fullName>
    </recommendedName>
</protein>
<dbReference type="Pfam" id="PF03734">
    <property type="entry name" value="YkuD"/>
    <property type="match status" value="1"/>
</dbReference>
<keyword evidence="4" id="KW-1185">Reference proteome</keyword>
<feature type="signal peptide" evidence="1">
    <location>
        <begin position="1"/>
        <end position="31"/>
    </location>
</feature>
<dbReference type="EMBL" id="CP060711">
    <property type="protein sequence ID" value="QNN47074.1"/>
    <property type="molecule type" value="Genomic_DNA"/>
</dbReference>
<feature type="domain" description="L,D-TPase catalytic" evidence="2">
    <location>
        <begin position="81"/>
        <end position="248"/>
    </location>
</feature>
<name>A0A7G9QUP9_9GAMM</name>
<reference evidence="3 4" key="1">
    <citation type="submission" date="2020-08" db="EMBL/GenBank/DDBJ databases">
        <title>Genome sequence of Thermomonas brevis KACC 16975T.</title>
        <authorList>
            <person name="Hyun D.-W."/>
            <person name="Bae J.-W."/>
        </authorList>
    </citation>
    <scope>NUCLEOTIDE SEQUENCE [LARGE SCALE GENOMIC DNA]</scope>
    <source>
        <strain evidence="3 4">KACC 16975</strain>
    </source>
</reference>
<evidence type="ECO:0000259" key="2">
    <source>
        <dbReference type="Pfam" id="PF03734"/>
    </source>
</evidence>
<dbReference type="KEGG" id="tbv:H9L17_02595"/>
<organism evidence="3 4">
    <name type="scientific">Thermomonas brevis</name>
    <dbReference type="NCBI Taxonomy" id="215691"/>
    <lineage>
        <taxon>Bacteria</taxon>
        <taxon>Pseudomonadati</taxon>
        <taxon>Pseudomonadota</taxon>
        <taxon>Gammaproteobacteria</taxon>
        <taxon>Lysobacterales</taxon>
        <taxon>Lysobacteraceae</taxon>
        <taxon>Thermomonas</taxon>
    </lineage>
</organism>
<dbReference type="Proteomes" id="UP000515977">
    <property type="component" value="Chromosome"/>
</dbReference>
<evidence type="ECO:0000313" key="3">
    <source>
        <dbReference type="EMBL" id="QNN47074.1"/>
    </source>
</evidence>
<evidence type="ECO:0000313" key="4">
    <source>
        <dbReference type="Proteomes" id="UP000515977"/>
    </source>
</evidence>
<dbReference type="PANTHER" id="PTHR38589:SF1">
    <property type="entry name" value="BLR0621 PROTEIN"/>
    <property type="match status" value="1"/>
</dbReference>
<proteinExistence type="predicted"/>
<evidence type="ECO:0000256" key="1">
    <source>
        <dbReference type="SAM" id="SignalP"/>
    </source>
</evidence>
<accession>A0A7G9QUP9</accession>
<feature type="chain" id="PRO_5028963362" description="L,D-TPase catalytic domain-containing protein" evidence="1">
    <location>
        <begin position="32"/>
        <end position="274"/>
    </location>
</feature>
<dbReference type="GO" id="GO:0016740">
    <property type="term" value="F:transferase activity"/>
    <property type="evidence" value="ECO:0007669"/>
    <property type="project" value="InterPro"/>
</dbReference>